<keyword evidence="2" id="KW-1185">Reference proteome</keyword>
<accession>A0A183TCE8</accession>
<name>A0A183TCE8_SCHSO</name>
<dbReference type="OrthoDB" id="410381at2759"/>
<proteinExistence type="predicted"/>
<reference evidence="3" key="1">
    <citation type="submission" date="2016-06" db="UniProtKB">
        <authorList>
            <consortium name="WormBaseParasite"/>
        </authorList>
    </citation>
    <scope>IDENTIFICATION</scope>
</reference>
<dbReference type="Proteomes" id="UP000275846">
    <property type="component" value="Unassembled WGS sequence"/>
</dbReference>
<evidence type="ECO:0000313" key="2">
    <source>
        <dbReference type="Proteomes" id="UP000275846"/>
    </source>
</evidence>
<dbReference type="AlphaFoldDB" id="A0A183TCE8"/>
<dbReference type="EMBL" id="UYSU01038690">
    <property type="protein sequence ID" value="VDM00532.1"/>
    <property type="molecule type" value="Genomic_DNA"/>
</dbReference>
<dbReference type="WBParaSite" id="SSLN_0001468401-mRNA-1">
    <property type="protein sequence ID" value="SSLN_0001468401-mRNA-1"/>
    <property type="gene ID" value="SSLN_0001468401"/>
</dbReference>
<evidence type="ECO:0000313" key="1">
    <source>
        <dbReference type="EMBL" id="VDM00532.1"/>
    </source>
</evidence>
<protein>
    <submittedName>
        <fullName evidence="3">Endo/exonuclease/phosphatase domain-containing protein</fullName>
    </submittedName>
</protein>
<sequence length="99" mass="10638">MPCLPQGINDHLVSLRLPLRGDKFATIISAYSPPMTSSNAANEKLYEDLHSLLATVLKVDELIGLGDLSARVDTDRASWRGVLGPHGLAGFNDNGLLLL</sequence>
<organism evidence="3">
    <name type="scientific">Schistocephalus solidus</name>
    <name type="common">Tapeworm</name>
    <dbReference type="NCBI Taxonomy" id="70667"/>
    <lineage>
        <taxon>Eukaryota</taxon>
        <taxon>Metazoa</taxon>
        <taxon>Spiralia</taxon>
        <taxon>Lophotrochozoa</taxon>
        <taxon>Platyhelminthes</taxon>
        <taxon>Cestoda</taxon>
        <taxon>Eucestoda</taxon>
        <taxon>Diphyllobothriidea</taxon>
        <taxon>Diphyllobothriidae</taxon>
        <taxon>Schistocephalus</taxon>
    </lineage>
</organism>
<reference evidence="1 2" key="2">
    <citation type="submission" date="2018-11" db="EMBL/GenBank/DDBJ databases">
        <authorList>
            <consortium name="Pathogen Informatics"/>
        </authorList>
    </citation>
    <scope>NUCLEOTIDE SEQUENCE [LARGE SCALE GENOMIC DNA]</scope>
    <source>
        <strain evidence="1 2">NST_G2</strain>
    </source>
</reference>
<gene>
    <name evidence="1" type="ORF">SSLN_LOCUS14146</name>
</gene>
<evidence type="ECO:0000313" key="3">
    <source>
        <dbReference type="WBParaSite" id="SSLN_0001468401-mRNA-1"/>
    </source>
</evidence>